<accession>A0ABN7VE15</accession>
<feature type="compositionally biased region" description="Basic and acidic residues" evidence="1">
    <location>
        <begin position="13"/>
        <end position="22"/>
    </location>
</feature>
<evidence type="ECO:0000313" key="3">
    <source>
        <dbReference type="Proteomes" id="UP000789901"/>
    </source>
</evidence>
<evidence type="ECO:0000313" key="2">
    <source>
        <dbReference type="EMBL" id="CAG8761230.1"/>
    </source>
</evidence>
<name>A0ABN7VE15_GIGMA</name>
<protein>
    <submittedName>
        <fullName evidence="2">42957_t:CDS:1</fullName>
    </submittedName>
</protein>
<gene>
    <name evidence="2" type="ORF">GMARGA_LOCUS17501</name>
</gene>
<feature type="region of interest" description="Disordered" evidence="1">
    <location>
        <begin position="123"/>
        <end position="143"/>
    </location>
</feature>
<keyword evidence="3" id="KW-1185">Reference proteome</keyword>
<comment type="caution">
    <text evidence="2">The sequence shown here is derived from an EMBL/GenBank/DDBJ whole genome shotgun (WGS) entry which is preliminary data.</text>
</comment>
<reference evidence="2 3" key="1">
    <citation type="submission" date="2021-06" db="EMBL/GenBank/DDBJ databases">
        <authorList>
            <person name="Kallberg Y."/>
            <person name="Tangrot J."/>
            <person name="Rosling A."/>
        </authorList>
    </citation>
    <scope>NUCLEOTIDE SEQUENCE [LARGE SCALE GENOMIC DNA]</scope>
    <source>
        <strain evidence="2 3">120-4 pot B 10/14</strain>
    </source>
</reference>
<feature type="region of interest" description="Disordered" evidence="1">
    <location>
        <begin position="1"/>
        <end position="56"/>
    </location>
</feature>
<dbReference type="EMBL" id="CAJVQB010013292">
    <property type="protein sequence ID" value="CAG8761230.1"/>
    <property type="molecule type" value="Genomic_DNA"/>
</dbReference>
<proteinExistence type="predicted"/>
<dbReference type="Proteomes" id="UP000789901">
    <property type="component" value="Unassembled WGS sequence"/>
</dbReference>
<organism evidence="2 3">
    <name type="scientific">Gigaspora margarita</name>
    <dbReference type="NCBI Taxonomy" id="4874"/>
    <lineage>
        <taxon>Eukaryota</taxon>
        <taxon>Fungi</taxon>
        <taxon>Fungi incertae sedis</taxon>
        <taxon>Mucoromycota</taxon>
        <taxon>Glomeromycotina</taxon>
        <taxon>Glomeromycetes</taxon>
        <taxon>Diversisporales</taxon>
        <taxon>Gigasporaceae</taxon>
        <taxon>Gigaspora</taxon>
    </lineage>
</organism>
<feature type="non-terminal residue" evidence="2">
    <location>
        <position position="327"/>
    </location>
</feature>
<evidence type="ECO:0000256" key="1">
    <source>
        <dbReference type="SAM" id="MobiDB-lite"/>
    </source>
</evidence>
<sequence length="327" mass="36341">MVRKCAGEQGLGDNRKRIRDPLDDNPMEVFFQKKLASARQSAKNSRPRRDDKSEMSGASFANVLRGMGGMAPNLIVQWSMPGQQYFQQPDQPSFAPGGVPTYGNMLPYPSTYQYRYENQRRPWSRSWAGQGSPRSYIPNGPRRKDSFGSFSRLLEKGDKTGGIGGVLVGKQDTSVSKGSEIVGFRENTNKELLWINQEGQGGVNFASMGISNLVADVSRGPKRGDGITTGGRNYCPRTVRPKRTVQQSGLETNCSKHRLVDMHLTRAENLAFRATGEVAYPAKVDMVKVFLGWLEMAGLAPRVQEYLGAVVRVHREKGFKSPVDDFR</sequence>